<dbReference type="InterPro" id="IPR036388">
    <property type="entry name" value="WH-like_DNA-bd_sf"/>
</dbReference>
<dbReference type="SUPFAM" id="SSF46785">
    <property type="entry name" value="Winged helix' DNA-binding domain"/>
    <property type="match status" value="1"/>
</dbReference>
<dbReference type="Gene3D" id="1.10.10.10">
    <property type="entry name" value="Winged helix-like DNA-binding domain superfamily/Winged helix DNA-binding domain"/>
    <property type="match status" value="1"/>
</dbReference>
<dbReference type="Proteomes" id="UP001216390">
    <property type="component" value="Chromosome"/>
</dbReference>
<keyword evidence="3" id="KW-1185">Reference proteome</keyword>
<dbReference type="RefSeq" id="WP_272735792.1">
    <property type="nucleotide sequence ID" value="NZ_CP116942.1"/>
</dbReference>
<accession>A0AAE9Y8H6</accession>
<dbReference type="GO" id="GO:0006950">
    <property type="term" value="P:response to stress"/>
    <property type="evidence" value="ECO:0007669"/>
    <property type="project" value="TreeGrafter"/>
</dbReference>
<dbReference type="PANTHER" id="PTHR33164">
    <property type="entry name" value="TRANSCRIPTIONAL REGULATOR, MARR FAMILY"/>
    <property type="match status" value="1"/>
</dbReference>
<sequence>MRAFLYEPDPPLDVAQADALDLIVSHAPVRMSEVAALLRVDPSTATRTVARLQKLDLVERTTDSGDARVVLVVPSGGGRRLHARVRGRSNDLLSELLDTFDAEDRERLASLMERLVGAVEAQRAAPGARASTASA</sequence>
<dbReference type="SMART" id="SM00347">
    <property type="entry name" value="HTH_MARR"/>
    <property type="match status" value="1"/>
</dbReference>
<dbReference type="PROSITE" id="PS50995">
    <property type="entry name" value="HTH_MARR_2"/>
    <property type="match status" value="1"/>
</dbReference>
<reference evidence="2" key="1">
    <citation type="submission" date="2023-01" db="EMBL/GenBank/DDBJ databases">
        <title>The diversity of Class Acidimicrobiia in South China Sea sediment environments and the proposal of Iamia marina sp. nov., a novel species of the genus Iamia.</title>
        <authorList>
            <person name="He Y."/>
            <person name="Tian X."/>
        </authorList>
    </citation>
    <scope>NUCLEOTIDE SEQUENCE</scope>
    <source>
        <strain evidence="2">DSM 19957</strain>
    </source>
</reference>
<dbReference type="GO" id="GO:0003700">
    <property type="term" value="F:DNA-binding transcription factor activity"/>
    <property type="evidence" value="ECO:0007669"/>
    <property type="project" value="InterPro"/>
</dbReference>
<dbReference type="EMBL" id="CP116942">
    <property type="protein sequence ID" value="WCO66269.1"/>
    <property type="molecule type" value="Genomic_DNA"/>
</dbReference>
<dbReference type="PRINTS" id="PR00598">
    <property type="entry name" value="HTHMARR"/>
</dbReference>
<organism evidence="2 3">
    <name type="scientific">Iamia majanohamensis</name>
    <dbReference type="NCBI Taxonomy" id="467976"/>
    <lineage>
        <taxon>Bacteria</taxon>
        <taxon>Bacillati</taxon>
        <taxon>Actinomycetota</taxon>
        <taxon>Acidimicrobiia</taxon>
        <taxon>Acidimicrobiales</taxon>
        <taxon>Iamiaceae</taxon>
        <taxon>Iamia</taxon>
    </lineage>
</organism>
<dbReference type="AlphaFoldDB" id="A0AAE9Y8H6"/>
<dbReference type="InterPro" id="IPR000835">
    <property type="entry name" value="HTH_MarR-typ"/>
</dbReference>
<evidence type="ECO:0000259" key="1">
    <source>
        <dbReference type="PROSITE" id="PS50995"/>
    </source>
</evidence>
<protein>
    <submittedName>
        <fullName evidence="2">MarR family transcriptional regulator</fullName>
    </submittedName>
</protein>
<dbReference type="KEGG" id="ima:PO878_17345"/>
<evidence type="ECO:0000313" key="3">
    <source>
        <dbReference type="Proteomes" id="UP001216390"/>
    </source>
</evidence>
<name>A0AAE9Y8H6_9ACTN</name>
<dbReference type="PANTHER" id="PTHR33164:SF57">
    <property type="entry name" value="MARR-FAMILY TRANSCRIPTIONAL REGULATOR"/>
    <property type="match status" value="1"/>
</dbReference>
<gene>
    <name evidence="2" type="ORF">PO878_17345</name>
</gene>
<dbReference type="InterPro" id="IPR036390">
    <property type="entry name" value="WH_DNA-bd_sf"/>
</dbReference>
<evidence type="ECO:0000313" key="2">
    <source>
        <dbReference type="EMBL" id="WCO66269.1"/>
    </source>
</evidence>
<proteinExistence type="predicted"/>
<feature type="domain" description="HTH marR-type" evidence="1">
    <location>
        <begin position="1"/>
        <end position="117"/>
    </location>
</feature>
<dbReference type="InterPro" id="IPR039422">
    <property type="entry name" value="MarR/SlyA-like"/>
</dbReference>
<dbReference type="Pfam" id="PF12802">
    <property type="entry name" value="MarR_2"/>
    <property type="match status" value="1"/>
</dbReference>